<dbReference type="InterPro" id="IPR029058">
    <property type="entry name" value="AB_hydrolase_fold"/>
</dbReference>
<dbReference type="AlphaFoldDB" id="A0AA38I9P2"/>
<gene>
    <name evidence="7" type="ORF">Zmor_021663</name>
</gene>
<dbReference type="EMBL" id="JALNTZ010000006">
    <property type="protein sequence ID" value="KAJ3649949.1"/>
    <property type="molecule type" value="Genomic_DNA"/>
</dbReference>
<evidence type="ECO:0000256" key="4">
    <source>
        <dbReference type="RuleBase" id="RU004262"/>
    </source>
</evidence>
<organism evidence="7 8">
    <name type="scientific">Zophobas morio</name>
    <dbReference type="NCBI Taxonomy" id="2755281"/>
    <lineage>
        <taxon>Eukaryota</taxon>
        <taxon>Metazoa</taxon>
        <taxon>Ecdysozoa</taxon>
        <taxon>Arthropoda</taxon>
        <taxon>Hexapoda</taxon>
        <taxon>Insecta</taxon>
        <taxon>Pterygota</taxon>
        <taxon>Neoptera</taxon>
        <taxon>Endopterygota</taxon>
        <taxon>Coleoptera</taxon>
        <taxon>Polyphaga</taxon>
        <taxon>Cucujiformia</taxon>
        <taxon>Tenebrionidae</taxon>
        <taxon>Zophobas</taxon>
    </lineage>
</organism>
<dbReference type="GO" id="GO:0016042">
    <property type="term" value="P:lipid catabolic process"/>
    <property type="evidence" value="ECO:0007669"/>
    <property type="project" value="TreeGrafter"/>
</dbReference>
<comment type="caution">
    <text evidence="7">The sequence shown here is derived from an EMBL/GenBank/DDBJ whole genome shotgun (WGS) entry which is preliminary data.</text>
</comment>
<dbReference type="PRINTS" id="PR00821">
    <property type="entry name" value="TAGLIPASE"/>
</dbReference>
<evidence type="ECO:0000256" key="5">
    <source>
        <dbReference type="SAM" id="MobiDB-lite"/>
    </source>
</evidence>
<dbReference type="Gene3D" id="3.40.50.1820">
    <property type="entry name" value="alpha/beta hydrolase"/>
    <property type="match status" value="1"/>
</dbReference>
<evidence type="ECO:0000256" key="1">
    <source>
        <dbReference type="ARBA" id="ARBA00004613"/>
    </source>
</evidence>
<evidence type="ECO:0000256" key="3">
    <source>
        <dbReference type="ARBA" id="ARBA00022525"/>
    </source>
</evidence>
<reference evidence="7" key="1">
    <citation type="journal article" date="2023" name="G3 (Bethesda)">
        <title>Whole genome assemblies of Zophobas morio and Tenebrio molitor.</title>
        <authorList>
            <person name="Kaur S."/>
            <person name="Stinson S.A."/>
            <person name="diCenzo G.C."/>
        </authorList>
    </citation>
    <scope>NUCLEOTIDE SEQUENCE</scope>
    <source>
        <strain evidence="7">QUZm001</strain>
    </source>
</reference>
<evidence type="ECO:0000313" key="8">
    <source>
        <dbReference type="Proteomes" id="UP001168821"/>
    </source>
</evidence>
<dbReference type="GO" id="GO:0005615">
    <property type="term" value="C:extracellular space"/>
    <property type="evidence" value="ECO:0007669"/>
    <property type="project" value="TreeGrafter"/>
</dbReference>
<evidence type="ECO:0000313" key="7">
    <source>
        <dbReference type="EMBL" id="KAJ3649949.1"/>
    </source>
</evidence>
<keyword evidence="3" id="KW-0964">Secreted</keyword>
<evidence type="ECO:0000256" key="2">
    <source>
        <dbReference type="ARBA" id="ARBA00010701"/>
    </source>
</evidence>
<evidence type="ECO:0000259" key="6">
    <source>
        <dbReference type="Pfam" id="PF00151"/>
    </source>
</evidence>
<protein>
    <recommendedName>
        <fullName evidence="6">Lipase domain-containing protein</fullName>
    </recommendedName>
</protein>
<keyword evidence="8" id="KW-1185">Reference proteome</keyword>
<feature type="domain" description="Lipase" evidence="6">
    <location>
        <begin position="112"/>
        <end position="375"/>
    </location>
</feature>
<feature type="compositionally biased region" description="Polar residues" evidence="5">
    <location>
        <begin position="1"/>
        <end position="11"/>
    </location>
</feature>
<dbReference type="InterPro" id="IPR000734">
    <property type="entry name" value="TAG_lipase"/>
</dbReference>
<sequence>MEQRRATNASQGYRPFQGHPRTRRSFAKKKCYSVPLVTITISRDGLDDSNWAQNPRTDDDEIDMSSLTDEAKKDICNICNKLSLTSILVKPNVRADKIHYYLFPRGSKNYEKIDTSNPKQFNANSFVVVLIHGWSQNRSTLWYELLKNTFMERASQYSVVETNWSKYAKLNYVSSSYSVKAVDGFIGEFIVKLIKDRGVLIKNVLIIGHSIGGQVASFLGKKVFEVLNKKLPKIIAPDPAGPLFNLRPESDRLNPSDAQVVHVIHTNGSVFGFLRVCGTIDFFPNGGSHQNGCLEIILTNVQNLTSAVFCAHHRSWEYLIEGLTLEKKFKSRKCSSYVDYGTTKITCTDEYASLGVLNLTSTRKYYLNTNSKSPFSK</sequence>
<dbReference type="Proteomes" id="UP001168821">
    <property type="component" value="Unassembled WGS sequence"/>
</dbReference>
<comment type="subcellular location">
    <subcellularLocation>
        <location evidence="1">Secreted</location>
    </subcellularLocation>
</comment>
<feature type="region of interest" description="Disordered" evidence="5">
    <location>
        <begin position="1"/>
        <end position="24"/>
    </location>
</feature>
<dbReference type="GO" id="GO:0017171">
    <property type="term" value="F:serine hydrolase activity"/>
    <property type="evidence" value="ECO:0007669"/>
    <property type="project" value="TreeGrafter"/>
</dbReference>
<name>A0AA38I9P2_9CUCU</name>
<dbReference type="GO" id="GO:0016298">
    <property type="term" value="F:lipase activity"/>
    <property type="evidence" value="ECO:0007669"/>
    <property type="project" value="InterPro"/>
</dbReference>
<dbReference type="Pfam" id="PF00151">
    <property type="entry name" value="Lipase"/>
    <property type="match status" value="1"/>
</dbReference>
<dbReference type="SUPFAM" id="SSF53474">
    <property type="entry name" value="alpha/beta-Hydrolases"/>
    <property type="match status" value="1"/>
</dbReference>
<proteinExistence type="inferred from homology"/>
<dbReference type="InterPro" id="IPR013818">
    <property type="entry name" value="Lipase"/>
</dbReference>
<accession>A0AA38I9P2</accession>
<dbReference type="PANTHER" id="PTHR11610:SF173">
    <property type="entry name" value="LIPASE DOMAIN-CONTAINING PROTEIN-RELATED"/>
    <property type="match status" value="1"/>
</dbReference>
<dbReference type="PANTHER" id="PTHR11610">
    <property type="entry name" value="LIPASE"/>
    <property type="match status" value="1"/>
</dbReference>
<comment type="similarity">
    <text evidence="2 4">Belongs to the AB hydrolase superfamily. Lipase family.</text>
</comment>